<dbReference type="PROSITE" id="PS50048">
    <property type="entry name" value="ZN2_CY6_FUNGAL_2"/>
    <property type="match status" value="1"/>
</dbReference>
<dbReference type="AlphaFoldDB" id="A0A0B7FWX4"/>
<dbReference type="InterPro" id="IPR036864">
    <property type="entry name" value="Zn2-C6_fun-type_DNA-bd_sf"/>
</dbReference>
<organism evidence="5 6">
    <name type="scientific">Thanatephorus cucumeris (strain AG1-IB / isolate 7/3/14)</name>
    <name type="common">Lettuce bottom rot fungus</name>
    <name type="synonym">Rhizoctonia solani</name>
    <dbReference type="NCBI Taxonomy" id="1108050"/>
    <lineage>
        <taxon>Eukaryota</taxon>
        <taxon>Fungi</taxon>
        <taxon>Dikarya</taxon>
        <taxon>Basidiomycota</taxon>
        <taxon>Agaricomycotina</taxon>
        <taxon>Agaricomycetes</taxon>
        <taxon>Cantharellales</taxon>
        <taxon>Ceratobasidiaceae</taxon>
        <taxon>Rhizoctonia</taxon>
        <taxon>Rhizoctonia solani AG-1</taxon>
    </lineage>
</organism>
<dbReference type="CDD" id="cd00067">
    <property type="entry name" value="GAL4"/>
    <property type="match status" value="1"/>
</dbReference>
<name>A0A0B7FWX4_THACB</name>
<comment type="subcellular location">
    <subcellularLocation>
        <location evidence="1">Nucleus</location>
    </subcellularLocation>
</comment>
<keyword evidence="6" id="KW-1185">Reference proteome</keyword>
<dbReference type="Pfam" id="PF11951">
    <property type="entry name" value="Fungal_trans_2"/>
    <property type="match status" value="1"/>
</dbReference>
<accession>A0A0B7FWX4</accession>
<dbReference type="GO" id="GO:0000981">
    <property type="term" value="F:DNA-binding transcription factor activity, RNA polymerase II-specific"/>
    <property type="evidence" value="ECO:0007669"/>
    <property type="project" value="InterPro"/>
</dbReference>
<dbReference type="InterPro" id="IPR001138">
    <property type="entry name" value="Zn2Cys6_DnaBD"/>
</dbReference>
<sequence>MSLRSTTGCSTCKTKRKKCDETKPKCLRCTEKGLECQYEYIEPRSSRSTKSRTKPAPRPPSERAKALAKQQLRSRTIREFVDFTETLEKSTGSSNHPRVSSPEITLPLDVDWEALLYESVTAPTLDPFTTSGTSSRSLASQHPAPLGLLTSGQSSLDALFSLEATDPGQSYTLLNPSGLISDSLLELASDSRPSDKGEDEEEIEGFKASFCEARLVLDRRVDSNSMVFVLHSYAQFMPLSIFDPVKAGHRTKQTVIGRYLASPISRSRVVLISEVARRLAQSPNLDEGGKKMLLSLRSQIWQNVSNYQVGEWPLSKEERERARAALVHMVELVNMSTVAPLAYTLRILQLAAPVFLCSFPPPYPPHLPDILLTIRDDIILEHFAVSDVVTSIMTGRPLLCQYYVPWSLELCDEFMKNENSGLRWLFGIPDQFVLLFAYMDGLMKEVKAAGKVVDPNTIKRLEGDISKINISPCKSRDPSLTIARLVVQECWRQAVFIYLYMALCGADAFDPRVQKVQKGFLKLMDGTKPSRNPDVFLIPPMVIAGVATTKSTHQQIIQSRILFMPEFEEANTSGNDSLRILKDIWARTKSEGRPARWQDLREACQRVTGV</sequence>
<evidence type="ECO:0000256" key="1">
    <source>
        <dbReference type="ARBA" id="ARBA00004123"/>
    </source>
</evidence>
<feature type="domain" description="Zn(2)-C6 fungal-type" evidence="4">
    <location>
        <begin position="8"/>
        <end position="38"/>
    </location>
</feature>
<evidence type="ECO:0000313" key="5">
    <source>
        <dbReference type="EMBL" id="CEL61384.1"/>
    </source>
</evidence>
<keyword evidence="2" id="KW-0539">Nucleus</keyword>
<proteinExistence type="predicted"/>
<dbReference type="InterPro" id="IPR021858">
    <property type="entry name" value="Fun_TF"/>
</dbReference>
<dbReference type="GO" id="GO:0005634">
    <property type="term" value="C:nucleus"/>
    <property type="evidence" value="ECO:0007669"/>
    <property type="project" value="UniProtKB-SubCell"/>
</dbReference>
<dbReference type="Pfam" id="PF00172">
    <property type="entry name" value="Zn_clus"/>
    <property type="match status" value="1"/>
</dbReference>
<dbReference type="Gene3D" id="4.10.240.10">
    <property type="entry name" value="Zn(2)-C6 fungal-type DNA-binding domain"/>
    <property type="match status" value="1"/>
</dbReference>
<evidence type="ECO:0000256" key="2">
    <source>
        <dbReference type="ARBA" id="ARBA00023242"/>
    </source>
</evidence>
<dbReference type="Proteomes" id="UP000059188">
    <property type="component" value="Unassembled WGS sequence"/>
</dbReference>
<dbReference type="PROSITE" id="PS00463">
    <property type="entry name" value="ZN2_CY6_FUNGAL_1"/>
    <property type="match status" value="1"/>
</dbReference>
<evidence type="ECO:0000256" key="3">
    <source>
        <dbReference type="SAM" id="MobiDB-lite"/>
    </source>
</evidence>
<evidence type="ECO:0000313" key="6">
    <source>
        <dbReference type="Proteomes" id="UP000059188"/>
    </source>
</evidence>
<evidence type="ECO:0000259" key="4">
    <source>
        <dbReference type="PROSITE" id="PS50048"/>
    </source>
</evidence>
<protein>
    <recommendedName>
        <fullName evidence="4">Zn(2)-C6 fungal-type domain-containing protein</fullName>
    </recommendedName>
</protein>
<gene>
    <name evidence="5" type="ORF">RSOLAG1IB_09987</name>
</gene>
<dbReference type="PANTHER" id="PTHR37534:SF46">
    <property type="entry name" value="ZN(II)2CYS6 TRANSCRIPTION FACTOR (EUROFUNG)"/>
    <property type="match status" value="1"/>
</dbReference>
<feature type="region of interest" description="Disordered" evidence="3">
    <location>
        <begin position="44"/>
        <end position="70"/>
    </location>
</feature>
<dbReference type="SMART" id="SM00066">
    <property type="entry name" value="GAL4"/>
    <property type="match status" value="1"/>
</dbReference>
<dbReference type="PANTHER" id="PTHR37534">
    <property type="entry name" value="TRANSCRIPTIONAL ACTIVATOR PROTEIN UGA3"/>
    <property type="match status" value="1"/>
</dbReference>
<dbReference type="OrthoDB" id="3251668at2759"/>
<dbReference type="SUPFAM" id="SSF57701">
    <property type="entry name" value="Zn2/Cys6 DNA-binding domain"/>
    <property type="match status" value="1"/>
</dbReference>
<dbReference type="GO" id="GO:0008270">
    <property type="term" value="F:zinc ion binding"/>
    <property type="evidence" value="ECO:0007669"/>
    <property type="project" value="InterPro"/>
</dbReference>
<dbReference type="EMBL" id="LN679154">
    <property type="protein sequence ID" value="CEL61384.1"/>
    <property type="molecule type" value="Genomic_DNA"/>
</dbReference>
<reference evidence="5 6" key="1">
    <citation type="submission" date="2014-11" db="EMBL/GenBank/DDBJ databases">
        <authorList>
            <person name="Wibberg Daniel"/>
        </authorList>
    </citation>
    <scope>NUCLEOTIDE SEQUENCE [LARGE SCALE GENOMIC DNA]</scope>
    <source>
        <strain evidence="5">Rhizoctonia solani AG1-IB 7/3/14</strain>
    </source>
</reference>